<feature type="region of interest" description="Disordered" evidence="4">
    <location>
        <begin position="371"/>
        <end position="402"/>
    </location>
</feature>
<protein>
    <recommendedName>
        <fullName evidence="9">PAS domain-containing serine/threonine-protein kinase</fullName>
    </recommendedName>
</protein>
<dbReference type="EMBL" id="JAWZYT010000714">
    <property type="protein sequence ID" value="KAK4319850.1"/>
    <property type="molecule type" value="Genomic_DNA"/>
</dbReference>
<dbReference type="Gene3D" id="3.30.450.20">
    <property type="entry name" value="PAS domain"/>
    <property type="match status" value="2"/>
</dbReference>
<feature type="region of interest" description="Disordered" evidence="4">
    <location>
        <begin position="778"/>
        <end position="804"/>
    </location>
</feature>
<dbReference type="FunFam" id="1.10.510.10:FF:000351">
    <property type="entry name" value="PAS domain-containing serine/threonine-protein kinase"/>
    <property type="match status" value="1"/>
</dbReference>
<feature type="compositionally biased region" description="Acidic residues" evidence="4">
    <location>
        <begin position="919"/>
        <end position="928"/>
    </location>
</feature>
<feature type="region of interest" description="Disordered" evidence="4">
    <location>
        <begin position="1559"/>
        <end position="1645"/>
    </location>
</feature>
<reference evidence="7" key="1">
    <citation type="submission" date="2023-11" db="EMBL/GenBank/DDBJ databases">
        <title>Genome assemblies of two species of porcelain crab, Petrolisthes cinctipes and Petrolisthes manimaculis (Anomura: Porcellanidae).</title>
        <authorList>
            <person name="Angst P."/>
        </authorList>
    </citation>
    <scope>NUCLEOTIDE SEQUENCE</scope>
    <source>
        <strain evidence="7">PB745_02</strain>
        <tissue evidence="7">Gill</tissue>
    </source>
</reference>
<dbReference type="PROSITE" id="PS00108">
    <property type="entry name" value="PROTEIN_KINASE_ST"/>
    <property type="match status" value="1"/>
</dbReference>
<dbReference type="PANTHER" id="PTHR24346">
    <property type="entry name" value="MAP/MICROTUBULE AFFINITY-REGULATING KINASE"/>
    <property type="match status" value="1"/>
</dbReference>
<dbReference type="GO" id="GO:0005829">
    <property type="term" value="C:cytosol"/>
    <property type="evidence" value="ECO:0007669"/>
    <property type="project" value="TreeGrafter"/>
</dbReference>
<dbReference type="SUPFAM" id="SSF56112">
    <property type="entry name" value="Protein kinase-like (PK-like)"/>
    <property type="match status" value="1"/>
</dbReference>
<proteinExistence type="predicted"/>
<feature type="compositionally biased region" description="Polar residues" evidence="4">
    <location>
        <begin position="1575"/>
        <end position="1592"/>
    </location>
</feature>
<feature type="binding site" evidence="3">
    <location>
        <position position="1037"/>
    </location>
    <ligand>
        <name>ATP</name>
        <dbReference type="ChEBI" id="CHEBI:30616"/>
    </ligand>
</feature>
<dbReference type="PROSITE" id="PS50011">
    <property type="entry name" value="PROTEIN_KINASE_DOM"/>
    <property type="match status" value="1"/>
</dbReference>
<feature type="compositionally biased region" description="Low complexity" evidence="4">
    <location>
        <begin position="1502"/>
        <end position="1512"/>
    </location>
</feature>
<dbReference type="GO" id="GO:0005634">
    <property type="term" value="C:nucleus"/>
    <property type="evidence" value="ECO:0007669"/>
    <property type="project" value="TreeGrafter"/>
</dbReference>
<keyword evidence="2 3" id="KW-0067">ATP-binding</keyword>
<feature type="region of interest" description="Disordered" evidence="4">
    <location>
        <begin position="861"/>
        <end position="986"/>
    </location>
</feature>
<accession>A0AAE1UI40</accession>
<keyword evidence="8" id="KW-1185">Reference proteome</keyword>
<evidence type="ECO:0000259" key="5">
    <source>
        <dbReference type="PROSITE" id="PS50011"/>
    </source>
</evidence>
<dbReference type="GO" id="GO:0035556">
    <property type="term" value="P:intracellular signal transduction"/>
    <property type="evidence" value="ECO:0007669"/>
    <property type="project" value="TreeGrafter"/>
</dbReference>
<dbReference type="PROSITE" id="PS00107">
    <property type="entry name" value="PROTEIN_KINASE_ATP"/>
    <property type="match status" value="1"/>
</dbReference>
<dbReference type="NCBIfam" id="TIGR00229">
    <property type="entry name" value="sensory_box"/>
    <property type="match status" value="1"/>
</dbReference>
<feature type="compositionally biased region" description="Basic and acidic residues" evidence="4">
    <location>
        <begin position="929"/>
        <end position="946"/>
    </location>
</feature>
<dbReference type="Proteomes" id="UP001292094">
    <property type="component" value="Unassembled WGS sequence"/>
</dbReference>
<dbReference type="SMART" id="SM00220">
    <property type="entry name" value="S_TKc"/>
    <property type="match status" value="1"/>
</dbReference>
<feature type="domain" description="PAS" evidence="6">
    <location>
        <begin position="192"/>
        <end position="230"/>
    </location>
</feature>
<dbReference type="Gene3D" id="3.30.200.20">
    <property type="entry name" value="Phosphorylase Kinase, domain 1"/>
    <property type="match status" value="1"/>
</dbReference>
<dbReference type="Pfam" id="PF00069">
    <property type="entry name" value="Pkinase"/>
    <property type="match status" value="1"/>
</dbReference>
<dbReference type="SUPFAM" id="SSF55785">
    <property type="entry name" value="PYP-like sensor domain (PAS domain)"/>
    <property type="match status" value="1"/>
</dbReference>
<dbReference type="InterPro" id="IPR000014">
    <property type="entry name" value="PAS"/>
</dbReference>
<dbReference type="GO" id="GO:0004674">
    <property type="term" value="F:protein serine/threonine kinase activity"/>
    <property type="evidence" value="ECO:0007669"/>
    <property type="project" value="TreeGrafter"/>
</dbReference>
<dbReference type="InterPro" id="IPR017441">
    <property type="entry name" value="Protein_kinase_ATP_BS"/>
</dbReference>
<feature type="compositionally biased region" description="Acidic residues" evidence="4">
    <location>
        <begin position="1622"/>
        <end position="1634"/>
    </location>
</feature>
<dbReference type="InterPro" id="IPR011009">
    <property type="entry name" value="Kinase-like_dom_sf"/>
</dbReference>
<feature type="compositionally biased region" description="Basic and acidic residues" evidence="4">
    <location>
        <begin position="1492"/>
        <end position="1501"/>
    </location>
</feature>
<dbReference type="InterPro" id="IPR000719">
    <property type="entry name" value="Prot_kinase_dom"/>
</dbReference>
<sequence length="2053" mass="228032">MIIGCGLNYRLLKYIFCGYQDVFKWLYQNYSCGGNGRERLDQSSSSPFFTHQYHLNSPSWVKDSSRARREARTKRSYTRFSTPGHPLPLARFRRLLNSPLGGNASFSHPPRHGFLTPRGTPSSSAPRLNAMPGDGLHSYSFSPGACRGSFGGGGRGKSQEGHWLFRSYVSDWPIPGAEEGRFVSVANPNQAVFTIDDQARILTANDVCSALLGRPEEELCGGQTKLKDFLSLHSLDLLHQSSPIISASDFSQHPLPLTAQSNVLKSSSVQFEDTGDCYSITDDHDAQITNIVEPLVSLSVPGEIPELKASTDSIAASINTNNGCENCEDPVDHSSDFQCYKKPFEQQQAVSGSEGKCVSASLIASTPSVLNDFPATPTHTSPESRDPSYITAQSSNNPKVPVFSDSDFTPMALPERWIQSDVLQEAEILKKEGQVLYSGKVVSLVSAEGKQQFCSLWLKALPKEEEKEGETRQEREARWVAVLEPVELLTSKAVLNPDGVIQSHEPSFPTLFGHPRETKLEGARVVDFIPSLKLPQDNHQIIEEEFAWQHCTGFTPDLSTFPLEATLSSTHAGAEACITLELWVLSHMSGLVVVDTEGRVVDYNRSFTRLMFGYTDDQLIGKCVTQLIPGLYEEVWVQGDRDYGRDGPSFTLDCDAVLSDVDDTHKENTEDNGRSCEVTQEPVTSLSDLPSSINTPNTAFVATESKLHGSLFVSSMSSGGNGTNSEGTQAMRDITNSLNIVNLSEQMTGSPSTTGSPRKCQSSNTFTKVSMYSNLTPGIMMRGDDSEQDLVTSTPAPERSEETRNQLEEGVYFGYGRHKDGSDLAILYHIRQMEMSGAPHYCLWITRHSTRPLDGAVEKMEEMSEIPPRRPDCLTTLPPPPSLTTTNPSPLTESTDVSLGHVIKAQAQQAKRTDKYEEVLDEDTDNDVMENKPQKEGPQNKRADGKEVDDEDTDDDSRHTSTNGSSGAEYSLIHSRRGNMDATSSSCVDEELERQTAGEFSHHYTVLRQIGKGAFGCVRMSVRNSDGLLVVTKFIKKSKVYKDSWVDDLLLRRRVPLEVSLLMTLDHPNIVSVHEMFESDDYFQLVMEKWGAGMDLFEFIDRNPALDEPLAAHIFRQIVSALRYLHSLSIVHRDVKDENVILDANFHVKLIDFGSAAFTRPGRTFAQFAGTVEYCSPEVLKGNRYSGYELEVWSLGVTMYTLMYGENPFYDIDQTISAPLSFPFYYSVEMTSLLRGMLEKDVSSRMTLEEVALHPWTQTPCVIEDYPFHEVVKCTYEECHPPTHASPGGPAGDTSLSTTSDSFVYEAASRQTNQARRSLSFSPCRRRSLNDNDVVRLQRSATSLSSSHLTAELEDREEEEEDGGIVLLPLSSGASRTSTAQSVSSIRSTITVDSSSFSCCSPSSHSTSSTHPDSSLPSSTHLGFVRIRAGVAEPSVAHRREPLWFGAMMNSGADEAKSTGTNPSTKETMSSSVYDTNSVEDFIGLENAAETEGQRPDRPSSSEKNMSNSASSLEDTLSCPSLLDNKHSSGTQARYHHLDTWASSFEADQEIVDYVVTVSKSSHRSPKFENKVRKVNSNSTENRNRYSKSIPSLKSGQNSKSSHKKSKPHYLSSNSEATDPLSDWDSDWDSESDWEAPGVEPEESVSLKNLTEVSSLTGTDYSWLESGQNEIIQERMVSLTLKNHQTDENVACLSHEEEMLNTNEHNNREHCCMKGNHEVTEAAACSTRDELNADRMYYVEEESREKDMICYIDKHKIEEVTLTEVCESSAVLITRNENKPVEYINKIHENSRGNSMAEGCGSDELHCQERLSDKCNKTYDNYKHSQSSEFVDTSLYGALSCLSSNTDLSSSFEYLILNDSHCNSEQDHSVNSELSGFELPIDSRYSCNDNCSDFEDPFEADDPLPTTEEFQASGFKNLASSKDSASRKVKMVDANGKVEENLGDKVEENASREVEDVSEEMMAIGSSETLYLGSFTQSVVRHEEITQQNTLKKSQCIQPLQHTPCQQTQSHCTHLLHHSSLTKSNDVEYLEELGSYKKSQNAEFIKRRPLERL</sequence>
<feature type="compositionally biased region" description="Low complexity" evidence="4">
    <location>
        <begin position="883"/>
        <end position="895"/>
    </location>
</feature>
<dbReference type="GO" id="GO:0005524">
    <property type="term" value="F:ATP binding"/>
    <property type="evidence" value="ECO:0007669"/>
    <property type="project" value="UniProtKB-UniRule"/>
</dbReference>
<keyword evidence="1 3" id="KW-0547">Nucleotide-binding</keyword>
<dbReference type="Gene3D" id="1.10.510.10">
    <property type="entry name" value="Transferase(Phosphotransferase) domain 1"/>
    <property type="match status" value="1"/>
</dbReference>
<evidence type="ECO:0000313" key="7">
    <source>
        <dbReference type="EMBL" id="KAK4319850.1"/>
    </source>
</evidence>
<dbReference type="SMART" id="SM00091">
    <property type="entry name" value="PAS"/>
    <property type="match status" value="2"/>
</dbReference>
<dbReference type="GO" id="GO:0045719">
    <property type="term" value="P:negative regulation of glycogen biosynthetic process"/>
    <property type="evidence" value="ECO:0007669"/>
    <property type="project" value="TreeGrafter"/>
</dbReference>
<name>A0AAE1UI40_9EUCA</name>
<organism evidence="7 8">
    <name type="scientific">Petrolisthes manimaculis</name>
    <dbReference type="NCBI Taxonomy" id="1843537"/>
    <lineage>
        <taxon>Eukaryota</taxon>
        <taxon>Metazoa</taxon>
        <taxon>Ecdysozoa</taxon>
        <taxon>Arthropoda</taxon>
        <taxon>Crustacea</taxon>
        <taxon>Multicrustacea</taxon>
        <taxon>Malacostraca</taxon>
        <taxon>Eumalacostraca</taxon>
        <taxon>Eucarida</taxon>
        <taxon>Decapoda</taxon>
        <taxon>Pleocyemata</taxon>
        <taxon>Anomura</taxon>
        <taxon>Galatheoidea</taxon>
        <taxon>Porcellanidae</taxon>
        <taxon>Petrolisthes</taxon>
    </lineage>
</organism>
<feature type="region of interest" description="Disordered" evidence="4">
    <location>
        <begin position="1488"/>
        <end position="1525"/>
    </location>
</feature>
<dbReference type="InterPro" id="IPR013656">
    <property type="entry name" value="PAS_4"/>
</dbReference>
<evidence type="ECO:0000256" key="1">
    <source>
        <dbReference type="ARBA" id="ARBA00022741"/>
    </source>
</evidence>
<feature type="compositionally biased region" description="Basic and acidic residues" evidence="4">
    <location>
        <begin position="861"/>
        <end position="872"/>
    </location>
</feature>
<dbReference type="InterPro" id="IPR008271">
    <property type="entry name" value="Ser/Thr_kinase_AS"/>
</dbReference>
<dbReference type="PANTHER" id="PTHR24346:SF51">
    <property type="entry name" value="PAS DOMAIN-CONTAINING SERINE_THREONINE-PROTEIN KINASE"/>
    <property type="match status" value="1"/>
</dbReference>
<dbReference type="PROSITE" id="PS50112">
    <property type="entry name" value="PAS"/>
    <property type="match status" value="1"/>
</dbReference>
<dbReference type="InterPro" id="IPR035965">
    <property type="entry name" value="PAS-like_dom_sf"/>
</dbReference>
<feature type="domain" description="Protein kinase" evidence="5">
    <location>
        <begin position="1004"/>
        <end position="1257"/>
    </location>
</feature>
<evidence type="ECO:0008006" key="9">
    <source>
        <dbReference type="Google" id="ProtNLM"/>
    </source>
</evidence>
<evidence type="ECO:0000313" key="8">
    <source>
        <dbReference type="Proteomes" id="UP001292094"/>
    </source>
</evidence>
<comment type="caution">
    <text evidence="7">The sequence shown here is derived from an EMBL/GenBank/DDBJ whole genome shotgun (WGS) entry which is preliminary data.</text>
</comment>
<dbReference type="Pfam" id="PF08448">
    <property type="entry name" value="PAS_4"/>
    <property type="match status" value="1"/>
</dbReference>
<evidence type="ECO:0000256" key="4">
    <source>
        <dbReference type="SAM" id="MobiDB-lite"/>
    </source>
</evidence>
<gene>
    <name evidence="7" type="ORF">Pmani_009237</name>
</gene>
<evidence type="ECO:0000256" key="3">
    <source>
        <dbReference type="PROSITE-ProRule" id="PRU10141"/>
    </source>
</evidence>
<evidence type="ECO:0000259" key="6">
    <source>
        <dbReference type="PROSITE" id="PS50112"/>
    </source>
</evidence>
<evidence type="ECO:0000256" key="2">
    <source>
        <dbReference type="ARBA" id="ARBA00022840"/>
    </source>
</evidence>
<dbReference type="CDD" id="cd00130">
    <property type="entry name" value="PAS"/>
    <property type="match status" value="1"/>
</dbReference>